<dbReference type="RefSeq" id="WP_284192369.1">
    <property type="nucleotide sequence ID" value="NZ_BSPW01000044.1"/>
</dbReference>
<protein>
    <submittedName>
        <fullName evidence="2">N-acetyltransferase</fullName>
    </submittedName>
</protein>
<dbReference type="Pfam" id="PF00583">
    <property type="entry name" value="Acetyltransf_1"/>
    <property type="match status" value="1"/>
</dbReference>
<dbReference type="Proteomes" id="UP001157138">
    <property type="component" value="Unassembled WGS sequence"/>
</dbReference>
<dbReference type="PANTHER" id="PTHR43617:SF2">
    <property type="entry name" value="UPF0039 PROTEIN SLL0451"/>
    <property type="match status" value="1"/>
</dbReference>
<feature type="domain" description="N-acetyltransferase" evidence="1">
    <location>
        <begin position="1"/>
        <end position="147"/>
    </location>
</feature>
<organism evidence="2 3">
    <name type="scientific">Vibrio zhanjiangensis</name>
    <dbReference type="NCBI Taxonomy" id="1046128"/>
    <lineage>
        <taxon>Bacteria</taxon>
        <taxon>Pseudomonadati</taxon>
        <taxon>Pseudomonadota</taxon>
        <taxon>Gammaproteobacteria</taxon>
        <taxon>Vibrionales</taxon>
        <taxon>Vibrionaceae</taxon>
        <taxon>Vibrio</taxon>
    </lineage>
</organism>
<evidence type="ECO:0000313" key="3">
    <source>
        <dbReference type="Proteomes" id="UP001157138"/>
    </source>
</evidence>
<dbReference type="PROSITE" id="PS51186">
    <property type="entry name" value="GNAT"/>
    <property type="match status" value="1"/>
</dbReference>
<dbReference type="InterPro" id="IPR016181">
    <property type="entry name" value="Acyl_CoA_acyltransferase"/>
</dbReference>
<keyword evidence="3" id="KW-1185">Reference proteome</keyword>
<evidence type="ECO:0000313" key="2">
    <source>
        <dbReference type="EMBL" id="GLT18490.1"/>
    </source>
</evidence>
<dbReference type="CDD" id="cd04301">
    <property type="entry name" value="NAT_SF"/>
    <property type="match status" value="1"/>
</dbReference>
<comment type="caution">
    <text evidence="2">The sequence shown here is derived from an EMBL/GenBank/DDBJ whole genome shotgun (WGS) entry which is preliminary data.</text>
</comment>
<name>A0ABQ6EZ35_9VIBR</name>
<gene>
    <name evidence="2" type="ORF">GCM10007938_22690</name>
</gene>
<dbReference type="InterPro" id="IPR050276">
    <property type="entry name" value="MshD_Acetyltransferase"/>
</dbReference>
<dbReference type="Gene3D" id="3.40.630.30">
    <property type="match status" value="1"/>
</dbReference>
<sequence length="167" mass="18603">MLIRTEAPADILAVDKLLKATFDTESEANLVMKLRENGRRTLALVASNDDGEIIGYVMFSPVTLNGDDLNWQGLAPLAIQDNYRRQGLAAELVNEALDTLKEFGYPACVVLGEPSYYSRFGFEASERYGFSCQWDVPDGVFQVLELDENALANRTGMIEYSSEFSEL</sequence>
<reference evidence="3" key="1">
    <citation type="journal article" date="2019" name="Int. J. Syst. Evol. Microbiol.">
        <title>The Global Catalogue of Microorganisms (GCM) 10K type strain sequencing project: providing services to taxonomists for standard genome sequencing and annotation.</title>
        <authorList>
            <consortium name="The Broad Institute Genomics Platform"/>
            <consortium name="The Broad Institute Genome Sequencing Center for Infectious Disease"/>
            <person name="Wu L."/>
            <person name="Ma J."/>
        </authorList>
    </citation>
    <scope>NUCLEOTIDE SEQUENCE [LARGE SCALE GENOMIC DNA]</scope>
    <source>
        <strain evidence="3">NBRC 108723</strain>
    </source>
</reference>
<dbReference type="PANTHER" id="PTHR43617">
    <property type="entry name" value="L-AMINO ACID N-ACETYLTRANSFERASE"/>
    <property type="match status" value="1"/>
</dbReference>
<accession>A0ABQ6EZ35</accession>
<dbReference type="SUPFAM" id="SSF55729">
    <property type="entry name" value="Acyl-CoA N-acyltransferases (Nat)"/>
    <property type="match status" value="1"/>
</dbReference>
<evidence type="ECO:0000259" key="1">
    <source>
        <dbReference type="PROSITE" id="PS51186"/>
    </source>
</evidence>
<dbReference type="EMBL" id="BSPW01000044">
    <property type="protein sequence ID" value="GLT18490.1"/>
    <property type="molecule type" value="Genomic_DNA"/>
</dbReference>
<proteinExistence type="predicted"/>
<dbReference type="InterPro" id="IPR000182">
    <property type="entry name" value="GNAT_dom"/>
</dbReference>